<evidence type="ECO:0000313" key="1">
    <source>
        <dbReference type="EMBL" id="TXJ12903.1"/>
    </source>
</evidence>
<dbReference type="Pfam" id="PF02810">
    <property type="entry name" value="SEC-C"/>
    <property type="match status" value="1"/>
</dbReference>
<accession>A0A5C8CJW5</accession>
<sequence>MSNKIGRNEPCYCGSGMKYKHCCLKNDSKEEVDNDKQFKKYMSEVFLHKKEFKKCYHSIDKNNCNNEVISSHSISKNSSLYKISEGEHVYWHSLSLKKFFNKDMFDFSYIFDIGKISIKKASTFYGFCKYHDNELFKDIDAENINIDERTAFLLGYRGFVREYYFKELHAIEWNKLRDFIKIPDFLKSTFNTVNENFCLSKKYLNKKIEKYFDVFKSKDYSSVKYLAFKFSNIPDILFAGAAPILYDFEGNNLENDINNLENITINAVSYDNGGIIIFQWFDGEQINKKFIDSLIKIYNKDKTNICNILVQFIFVYIENIFMRMSWWDNLDTDLKNKLSEYNNLHNIHIPVDKSLIPDGNKYCDWGNVDIISNIYLS</sequence>
<dbReference type="SUPFAM" id="SSF103642">
    <property type="entry name" value="Sec-C motif"/>
    <property type="match status" value="1"/>
</dbReference>
<dbReference type="Proteomes" id="UP000325116">
    <property type="component" value="Unassembled WGS sequence"/>
</dbReference>
<reference evidence="1 2" key="1">
    <citation type="journal article" date="1992" name="Lakartidningen">
        <title>[Penicillin V and not amoxicillin is the first choice preparation in acute otitis].</title>
        <authorList>
            <person name="Kamme C."/>
            <person name="Lundgren K."/>
            <person name="Prellner K."/>
        </authorList>
    </citation>
    <scope>NUCLEOTIDE SEQUENCE [LARGE SCALE GENOMIC DNA]</scope>
    <source>
        <strain evidence="1 2">W1</strain>
    </source>
</reference>
<name>A0A5C8CJW5_9SPIR</name>
<comment type="caution">
    <text evidence="1">The sequence shown here is derived from an EMBL/GenBank/DDBJ whole genome shotgun (WGS) entry which is preliminary data.</text>
</comment>
<evidence type="ECO:0000313" key="2">
    <source>
        <dbReference type="Proteomes" id="UP000325116"/>
    </source>
</evidence>
<gene>
    <name evidence="1" type="ORF">EPJ80_04700</name>
</gene>
<dbReference type="RefSeq" id="WP_147758099.1">
    <property type="nucleotide sequence ID" value="NZ_SAXT01000003.1"/>
</dbReference>
<dbReference type="InterPro" id="IPR004027">
    <property type="entry name" value="SEC_C_motif"/>
</dbReference>
<dbReference type="EMBL" id="SAXT01000003">
    <property type="protein sequence ID" value="TXJ12903.1"/>
    <property type="molecule type" value="Genomic_DNA"/>
</dbReference>
<dbReference type="AlphaFoldDB" id="A0A5C8CJW5"/>
<dbReference type="Gene3D" id="3.10.450.50">
    <property type="match status" value="1"/>
</dbReference>
<proteinExistence type="predicted"/>
<organism evidence="1 2">
    <name type="scientific">Brachyspira aalborgi</name>
    <dbReference type="NCBI Taxonomy" id="29522"/>
    <lineage>
        <taxon>Bacteria</taxon>
        <taxon>Pseudomonadati</taxon>
        <taxon>Spirochaetota</taxon>
        <taxon>Spirochaetia</taxon>
        <taxon>Brachyspirales</taxon>
        <taxon>Brachyspiraceae</taxon>
        <taxon>Brachyspira</taxon>
    </lineage>
</organism>
<protein>
    <submittedName>
        <fullName evidence="1">SEC-C domain-containing protein</fullName>
    </submittedName>
</protein>